<dbReference type="InterPro" id="IPR036505">
    <property type="entry name" value="Amidase/PGRP_sf"/>
</dbReference>
<dbReference type="PANTHER" id="PTHR30417:SF4">
    <property type="entry name" value="1,6-ANHYDRO-N-ACETYLMURAMYL-L-ALANINE AMIDASE AMPD"/>
    <property type="match status" value="1"/>
</dbReference>
<evidence type="ECO:0000256" key="7">
    <source>
        <dbReference type="ARBA" id="ARBA00022723"/>
    </source>
</evidence>
<keyword evidence="10" id="KW-0961">Cell wall biogenesis/degradation</keyword>
<keyword evidence="9" id="KW-0862">Zinc</keyword>
<dbReference type="PATRIC" id="fig|1623450.3.peg.539"/>
<evidence type="ECO:0000259" key="13">
    <source>
        <dbReference type="SMART" id="SM00644"/>
    </source>
</evidence>
<evidence type="ECO:0000256" key="11">
    <source>
        <dbReference type="ARBA" id="ARBA00039257"/>
    </source>
</evidence>
<evidence type="ECO:0000256" key="10">
    <source>
        <dbReference type="ARBA" id="ARBA00023316"/>
    </source>
</evidence>
<evidence type="ECO:0000256" key="8">
    <source>
        <dbReference type="ARBA" id="ARBA00022801"/>
    </source>
</evidence>
<comment type="catalytic activity">
    <reaction evidence="1">
        <text>Hydrolyzes the link between N-acetylmuramoyl residues and L-amino acid residues in certain cell-wall glycopeptides.</text>
        <dbReference type="EC" id="3.5.1.28"/>
    </reaction>
</comment>
<evidence type="ECO:0000313" key="14">
    <source>
        <dbReference type="EMBL" id="AKO65669.1"/>
    </source>
</evidence>
<dbReference type="Pfam" id="PF01510">
    <property type="entry name" value="Amidase_2"/>
    <property type="match status" value="1"/>
</dbReference>
<dbReference type="GO" id="GO:0009253">
    <property type="term" value="P:peptidoglycan catabolic process"/>
    <property type="evidence" value="ECO:0007669"/>
    <property type="project" value="InterPro"/>
</dbReference>
<comment type="similarity">
    <text evidence="4">Belongs to the N-acetylmuramoyl-L-alanine amidase 2 family.</text>
</comment>
<dbReference type="GO" id="GO:0005737">
    <property type="term" value="C:cytoplasm"/>
    <property type="evidence" value="ECO:0007669"/>
    <property type="project" value="UniProtKB-SubCell"/>
</dbReference>
<feature type="domain" description="N-acetylmuramoyl-L-alanine amidase" evidence="13">
    <location>
        <begin position="21"/>
        <end position="169"/>
    </location>
</feature>
<evidence type="ECO:0000256" key="2">
    <source>
        <dbReference type="ARBA" id="ARBA00001947"/>
    </source>
</evidence>
<sequence length="178" mass="20473">MKQNNFFSVDGWYSGCKHLASPNFNSRPANIPVHIIVIHSISLPPGIYNNNYIEDFFLNQLDIDAHPYFKEIKDLKVSAHFLIKRNGELIQFVSCIDRAWHAGESSYQGKENCNDFSIGIELEGDDKTPYIEDQYIKLLELLGCLKKEYNIQDIVGHSEIAPNRKTDPGPLFDWKKIK</sequence>
<dbReference type="SMART" id="SM00644">
    <property type="entry name" value="Ami_2"/>
    <property type="match status" value="1"/>
</dbReference>
<dbReference type="OrthoDB" id="9794842at2"/>
<dbReference type="Proteomes" id="UP000066549">
    <property type="component" value="Chromosome"/>
</dbReference>
<keyword evidence="7" id="KW-0479">Metal-binding</keyword>
<dbReference type="SUPFAM" id="SSF55846">
    <property type="entry name" value="N-acetylmuramoyl-L-alanine amidase-like"/>
    <property type="match status" value="1"/>
</dbReference>
<protein>
    <recommendedName>
        <fullName evidence="11">1,6-anhydro-N-acetylmuramyl-L-alanine amidase AmpD</fullName>
        <ecNumber evidence="5">3.5.1.28</ecNumber>
    </recommendedName>
    <alternativeName>
        <fullName evidence="12">N-acetylmuramoyl-L-alanine amidase</fullName>
    </alternativeName>
</protein>
<gene>
    <name evidence="14" type="ORF">VI33_02720</name>
</gene>
<dbReference type="GO" id="GO:0009254">
    <property type="term" value="P:peptidoglycan turnover"/>
    <property type="evidence" value="ECO:0007669"/>
    <property type="project" value="TreeGrafter"/>
</dbReference>
<keyword evidence="6" id="KW-0963">Cytoplasm</keyword>
<evidence type="ECO:0000256" key="5">
    <source>
        <dbReference type="ARBA" id="ARBA00011901"/>
    </source>
</evidence>
<dbReference type="AlphaFoldDB" id="A0A0H4IYV5"/>
<name>A0A0H4IYV5_9PROT</name>
<dbReference type="EMBL" id="CP011002">
    <property type="protein sequence ID" value="AKO65669.1"/>
    <property type="molecule type" value="Genomic_DNA"/>
</dbReference>
<dbReference type="GO" id="GO:0008745">
    <property type="term" value="F:N-acetylmuramoyl-L-alanine amidase activity"/>
    <property type="evidence" value="ECO:0007669"/>
    <property type="project" value="UniProtKB-EC"/>
</dbReference>
<dbReference type="InterPro" id="IPR051206">
    <property type="entry name" value="NAMLAA_amidase_2"/>
</dbReference>
<dbReference type="InterPro" id="IPR002502">
    <property type="entry name" value="Amidase_domain"/>
</dbReference>
<reference evidence="14 15" key="1">
    <citation type="submission" date="2015-03" db="EMBL/GenBank/DDBJ databases">
        <title>Comparative analysis of the OM43 clade including a novel species from Red Sea uncovers genomic and metabolic diversity among marine methylotrophs.</title>
        <authorList>
            <person name="Jimenez-Infante F."/>
            <person name="Ngugi D.K."/>
            <person name="Vinu M."/>
            <person name="Alam I."/>
            <person name="Kamau A."/>
            <person name="Blom J."/>
            <person name="Bajic V.B."/>
            <person name="Stingl U."/>
        </authorList>
    </citation>
    <scope>NUCLEOTIDE SEQUENCE [LARGE SCALE GENOMIC DNA]</scope>
    <source>
        <strain evidence="14 15">MBRSH7</strain>
    </source>
</reference>
<evidence type="ECO:0000256" key="1">
    <source>
        <dbReference type="ARBA" id="ARBA00001561"/>
    </source>
</evidence>
<keyword evidence="8" id="KW-0378">Hydrolase</keyword>
<evidence type="ECO:0000256" key="6">
    <source>
        <dbReference type="ARBA" id="ARBA00022490"/>
    </source>
</evidence>
<dbReference type="EC" id="3.5.1.28" evidence="5"/>
<evidence type="ECO:0000256" key="12">
    <source>
        <dbReference type="ARBA" id="ARBA00042615"/>
    </source>
</evidence>
<dbReference type="NCBIfam" id="NF008758">
    <property type="entry name" value="PRK11789.1"/>
    <property type="match status" value="1"/>
</dbReference>
<dbReference type="PANTHER" id="PTHR30417">
    <property type="entry name" value="N-ACETYLMURAMOYL-L-ALANINE AMIDASE AMID"/>
    <property type="match status" value="1"/>
</dbReference>
<evidence type="ECO:0000313" key="15">
    <source>
        <dbReference type="Proteomes" id="UP000066549"/>
    </source>
</evidence>
<evidence type="ECO:0000256" key="3">
    <source>
        <dbReference type="ARBA" id="ARBA00004496"/>
    </source>
</evidence>
<dbReference type="CDD" id="cd06583">
    <property type="entry name" value="PGRP"/>
    <property type="match status" value="1"/>
</dbReference>
<comment type="cofactor">
    <cofactor evidence="2">
        <name>Zn(2+)</name>
        <dbReference type="ChEBI" id="CHEBI:29105"/>
    </cofactor>
</comment>
<evidence type="ECO:0000256" key="9">
    <source>
        <dbReference type="ARBA" id="ARBA00022833"/>
    </source>
</evidence>
<keyword evidence="15" id="KW-1185">Reference proteome</keyword>
<dbReference type="GO" id="GO:0046872">
    <property type="term" value="F:metal ion binding"/>
    <property type="evidence" value="ECO:0007669"/>
    <property type="project" value="UniProtKB-KW"/>
</dbReference>
<comment type="subcellular location">
    <subcellularLocation>
        <location evidence="3">Cytoplasm</location>
    </subcellularLocation>
</comment>
<evidence type="ECO:0000256" key="4">
    <source>
        <dbReference type="ARBA" id="ARBA00007553"/>
    </source>
</evidence>
<proteinExistence type="inferred from homology"/>
<organism evidence="14 15">
    <name type="scientific">Methylophilales bacterium MBRS-H7</name>
    <dbReference type="NCBI Taxonomy" id="1623450"/>
    <lineage>
        <taxon>Bacteria</taxon>
        <taxon>Pseudomonadati</taxon>
        <taxon>Pseudomonadota</taxon>
        <taxon>Betaproteobacteria</taxon>
        <taxon>Nitrosomonadales</taxon>
        <taxon>OM43 clade</taxon>
    </lineage>
</organism>
<accession>A0A0H4IYV5</accession>
<dbReference type="Gene3D" id="3.40.80.10">
    <property type="entry name" value="Peptidoglycan recognition protein-like"/>
    <property type="match status" value="1"/>
</dbReference>
<dbReference type="GO" id="GO:0071555">
    <property type="term" value="P:cell wall organization"/>
    <property type="evidence" value="ECO:0007669"/>
    <property type="project" value="UniProtKB-KW"/>
</dbReference>